<evidence type="ECO:0000256" key="1">
    <source>
        <dbReference type="SAM" id="Coils"/>
    </source>
</evidence>
<organism evidence="3 4">
    <name type="scientific">Thermothielavioides terrestris (strain ATCC 38088 / NRRL 8126)</name>
    <name type="common">Thielavia terrestris</name>
    <dbReference type="NCBI Taxonomy" id="578455"/>
    <lineage>
        <taxon>Eukaryota</taxon>
        <taxon>Fungi</taxon>
        <taxon>Dikarya</taxon>
        <taxon>Ascomycota</taxon>
        <taxon>Pezizomycotina</taxon>
        <taxon>Sordariomycetes</taxon>
        <taxon>Sordariomycetidae</taxon>
        <taxon>Sordariales</taxon>
        <taxon>Chaetomiaceae</taxon>
        <taxon>Thermothielavioides</taxon>
        <taxon>Thermothielavioides terrestris</taxon>
    </lineage>
</organism>
<dbReference type="OrthoDB" id="5430717at2759"/>
<evidence type="ECO:0000313" key="4">
    <source>
        <dbReference type="Proteomes" id="UP000008181"/>
    </source>
</evidence>
<evidence type="ECO:0000256" key="2">
    <source>
        <dbReference type="SAM" id="MobiDB-lite"/>
    </source>
</evidence>
<feature type="compositionally biased region" description="Basic and acidic residues" evidence="2">
    <location>
        <begin position="269"/>
        <end position="280"/>
    </location>
</feature>
<feature type="compositionally biased region" description="Low complexity" evidence="2">
    <location>
        <begin position="305"/>
        <end position="318"/>
    </location>
</feature>
<name>G2QRJ5_THETT</name>
<dbReference type="KEGG" id="ttt:THITE_2106835"/>
<keyword evidence="4" id="KW-1185">Reference proteome</keyword>
<feature type="compositionally biased region" description="Basic and acidic residues" evidence="2">
    <location>
        <begin position="242"/>
        <end position="262"/>
    </location>
</feature>
<reference evidence="3 4" key="1">
    <citation type="journal article" date="2011" name="Nat. Biotechnol.">
        <title>Comparative genomic analysis of the thermophilic biomass-degrading fungi Myceliophthora thermophila and Thielavia terrestris.</title>
        <authorList>
            <person name="Berka R.M."/>
            <person name="Grigoriev I.V."/>
            <person name="Otillar R."/>
            <person name="Salamov A."/>
            <person name="Grimwood J."/>
            <person name="Reid I."/>
            <person name="Ishmael N."/>
            <person name="John T."/>
            <person name="Darmond C."/>
            <person name="Moisan M.-C."/>
            <person name="Henrissat B."/>
            <person name="Coutinho P.M."/>
            <person name="Lombard V."/>
            <person name="Natvig D.O."/>
            <person name="Lindquist E."/>
            <person name="Schmutz J."/>
            <person name="Lucas S."/>
            <person name="Harris P."/>
            <person name="Powlowski J."/>
            <person name="Bellemare A."/>
            <person name="Taylor D."/>
            <person name="Butler G."/>
            <person name="de Vries R.P."/>
            <person name="Allijn I.E."/>
            <person name="van den Brink J."/>
            <person name="Ushinsky S."/>
            <person name="Storms R."/>
            <person name="Powell A.J."/>
            <person name="Paulsen I.T."/>
            <person name="Elbourne L.D.H."/>
            <person name="Baker S.E."/>
            <person name="Magnuson J."/>
            <person name="LaBoissiere S."/>
            <person name="Clutterbuck A.J."/>
            <person name="Martinez D."/>
            <person name="Wogulis M."/>
            <person name="de Leon A.L."/>
            <person name="Rey M.W."/>
            <person name="Tsang A."/>
        </authorList>
    </citation>
    <scope>NUCLEOTIDE SEQUENCE [LARGE SCALE GENOMIC DNA]</scope>
    <source>
        <strain evidence="4">ATCC 38088 / NRRL 8126</strain>
    </source>
</reference>
<feature type="region of interest" description="Disordered" evidence="2">
    <location>
        <begin position="411"/>
        <end position="562"/>
    </location>
</feature>
<sequence>MSARLAMLPLADGGAVDSAAAGKGRGGAEGTWYNPNLMQMAETLGTVMMTGGATEGLPVAYNSCVLALIEGFYRLTRELRATEKELAELKISREMELEQFRGMTEEWVEKSEAYRAEIKRLELLLAKESKDGVACVALARQGSLVDRAGSKRFQANLKRISNSEEQDVVKEKGCARSGVEPVGGPAQATTSYKTPGDTPRILDTQNDILVSRILEEREMQEQRARQRLGRPRAAPVLIRLQGDQEPRNVRKEDVVRGQERRGSTTNTVAHEEAEGMDPSRHGVAPPDDTRQRRPQLRVTTNLGLSTDNESTSSESDSSPQMLPAGVGFGAQSTHIDKEKDGASRAEEGRFPLLATNEVTYQDPRMPVVQEQGYERVQYFSATILSPQPPAESRAGPPQATVAQVPAALKELGDRKARTKHKRPSFLKGGTLSLHQPSRKQHRRGYSFEKGDDEVLSVAPSPTWEPESYITGAKSPSEEGTGEADQYQAVMPGSAQGAVTQQSTTDMSTTAASFTSPGSGSVTHSTSTGTIKWVGNGNEDGNVDGGNAKAGDITDCYPGHNDV</sequence>
<gene>
    <name evidence="3" type="ORF">THITE_2106835</name>
</gene>
<feature type="region of interest" description="Disordered" evidence="2">
    <location>
        <begin position="235"/>
        <end position="328"/>
    </location>
</feature>
<dbReference type="Proteomes" id="UP000008181">
    <property type="component" value="Chromosome 1"/>
</dbReference>
<keyword evidence="1" id="KW-0175">Coiled coil</keyword>
<proteinExistence type="predicted"/>
<feature type="coiled-coil region" evidence="1">
    <location>
        <begin position="72"/>
        <end position="131"/>
    </location>
</feature>
<feature type="compositionally biased region" description="Polar residues" evidence="2">
    <location>
        <begin position="496"/>
        <end position="513"/>
    </location>
</feature>
<dbReference type="STRING" id="578455.G2QRJ5"/>
<dbReference type="RefSeq" id="XP_003648876.1">
    <property type="nucleotide sequence ID" value="XM_003648828.1"/>
</dbReference>
<dbReference type="AlphaFoldDB" id="G2QRJ5"/>
<feature type="compositionally biased region" description="Low complexity" evidence="2">
    <location>
        <begin position="514"/>
        <end position="539"/>
    </location>
</feature>
<feature type="region of interest" description="Disordered" evidence="2">
    <location>
        <begin position="176"/>
        <end position="199"/>
    </location>
</feature>
<protein>
    <submittedName>
        <fullName evidence="3">Uncharacterized protein</fullName>
    </submittedName>
</protein>
<dbReference type="GeneID" id="11517339"/>
<dbReference type="eggNOG" id="ENOG502SWQJ">
    <property type="taxonomic scope" value="Eukaryota"/>
</dbReference>
<evidence type="ECO:0000313" key="3">
    <source>
        <dbReference type="EMBL" id="AEO62540.1"/>
    </source>
</evidence>
<accession>G2QRJ5</accession>
<dbReference type="HOGENOM" id="CLU_485001_0_0_1"/>
<dbReference type="EMBL" id="CP003009">
    <property type="protein sequence ID" value="AEO62540.1"/>
    <property type="molecule type" value="Genomic_DNA"/>
</dbReference>